<gene>
    <name evidence="4" type="ORF">PCOR1329_LOCUS43782</name>
</gene>
<comment type="caution">
    <text evidence="4">The sequence shown here is derived from an EMBL/GenBank/DDBJ whole genome shotgun (WGS) entry which is preliminary data.</text>
</comment>
<accession>A0ABN9U0F0</accession>
<feature type="chain" id="PRO_5045983674" evidence="3">
    <location>
        <begin position="25"/>
        <end position="710"/>
    </location>
</feature>
<evidence type="ECO:0000313" key="5">
    <source>
        <dbReference type="Proteomes" id="UP001189429"/>
    </source>
</evidence>
<keyword evidence="1" id="KW-0175">Coiled coil</keyword>
<feature type="region of interest" description="Disordered" evidence="2">
    <location>
        <begin position="585"/>
        <end position="710"/>
    </location>
</feature>
<evidence type="ECO:0000256" key="1">
    <source>
        <dbReference type="SAM" id="Coils"/>
    </source>
</evidence>
<feature type="region of interest" description="Disordered" evidence="2">
    <location>
        <begin position="544"/>
        <end position="564"/>
    </location>
</feature>
<feature type="coiled-coil region" evidence="1">
    <location>
        <begin position="437"/>
        <end position="502"/>
    </location>
</feature>
<feature type="compositionally biased region" description="Basic and acidic residues" evidence="2">
    <location>
        <begin position="656"/>
        <end position="665"/>
    </location>
</feature>
<organism evidence="4 5">
    <name type="scientific">Prorocentrum cordatum</name>
    <dbReference type="NCBI Taxonomy" id="2364126"/>
    <lineage>
        <taxon>Eukaryota</taxon>
        <taxon>Sar</taxon>
        <taxon>Alveolata</taxon>
        <taxon>Dinophyceae</taxon>
        <taxon>Prorocentrales</taxon>
        <taxon>Prorocentraceae</taxon>
        <taxon>Prorocentrum</taxon>
    </lineage>
</organism>
<sequence>MKTFQAAALMALLALGALPARAAADGQNPLGKVLELLDSLYAKVASEGDAEQKAFVEYTSWCDDAASTKRNEITTGESKKGDLEASIGKLTSDIATSDSTIEKLVASIATQTKDLADATAIREKEAGEFVANEAELVDSIDTLGRAISIISKEMAKNPAAFTQVDTSSFEGLMKGLAAVMEAASFSSASKQKLTALVQAGQRADSEEDPMGAPSATVYKTHSTEILDVLEDLKEKAEEDLAALRKAETNAKQNYDMLKQSLDDANVNDNKDMADEKAAKSAAEEEKAADTKDLEMTVKALADANAALESIKTDCMTVAADHEASVAGRNVELKTIAEAVKILKDTSSGAVAQSYSFVQLSTGMQTSADLKKAEVVNVVQQLAKKFHSSALAQLASRIQAVVRLGSAAGEDPFVKVKGLIQDLIAKLESEASAAAEEKAYCDDQMAKTEEKKSELEEDMATLTAKIDKAAATSAMLKDEVKELQAELAALAKLQSEMDSIRSEQNAAYTTAKADLTLGLRGVRDALSVLRNYYGSAASMLQDGTDAAQPAKPVSHSMASGAGGTGPPPIIGILEVVESDFAKNLATEEAEEGRRAGGVRQDDPGEQGDQDHEGAGRGVQGEGVQVSRQERGGHDLRPRGQRHSAQGGAGVLRPGEGPLHRQARESARPGARARSPDSGRRCPSWSRRRPWCSCAPGSAPRGTPPILGPATP</sequence>
<proteinExistence type="predicted"/>
<feature type="compositionally biased region" description="Basic and acidic residues" evidence="2">
    <location>
        <begin position="268"/>
        <end position="289"/>
    </location>
</feature>
<feature type="signal peptide" evidence="3">
    <location>
        <begin position="1"/>
        <end position="24"/>
    </location>
</feature>
<feature type="compositionally biased region" description="Basic and acidic residues" evidence="2">
    <location>
        <begin position="626"/>
        <end position="636"/>
    </location>
</feature>
<feature type="compositionally biased region" description="Pro residues" evidence="2">
    <location>
        <begin position="700"/>
        <end position="710"/>
    </location>
</feature>
<reference evidence="4" key="1">
    <citation type="submission" date="2023-10" db="EMBL/GenBank/DDBJ databases">
        <authorList>
            <person name="Chen Y."/>
            <person name="Shah S."/>
            <person name="Dougan E. K."/>
            <person name="Thang M."/>
            <person name="Chan C."/>
        </authorList>
    </citation>
    <scope>NUCLEOTIDE SEQUENCE [LARGE SCALE GENOMIC DNA]</scope>
</reference>
<feature type="coiled-coil region" evidence="1">
    <location>
        <begin position="226"/>
        <end position="260"/>
    </location>
</feature>
<dbReference type="EMBL" id="CAUYUJ010015264">
    <property type="protein sequence ID" value="CAK0851693.1"/>
    <property type="molecule type" value="Genomic_DNA"/>
</dbReference>
<keyword evidence="5" id="KW-1185">Reference proteome</keyword>
<feature type="region of interest" description="Disordered" evidence="2">
    <location>
        <begin position="265"/>
        <end position="289"/>
    </location>
</feature>
<protein>
    <submittedName>
        <fullName evidence="4">Uncharacterized protein</fullName>
    </submittedName>
</protein>
<feature type="compositionally biased region" description="Basic and acidic residues" evidence="2">
    <location>
        <begin position="590"/>
        <end position="613"/>
    </location>
</feature>
<name>A0ABN9U0F0_9DINO</name>
<evidence type="ECO:0000256" key="2">
    <source>
        <dbReference type="SAM" id="MobiDB-lite"/>
    </source>
</evidence>
<evidence type="ECO:0000256" key="3">
    <source>
        <dbReference type="SAM" id="SignalP"/>
    </source>
</evidence>
<dbReference type="Proteomes" id="UP001189429">
    <property type="component" value="Unassembled WGS sequence"/>
</dbReference>
<keyword evidence="3" id="KW-0732">Signal</keyword>
<evidence type="ECO:0000313" key="4">
    <source>
        <dbReference type="EMBL" id="CAK0851693.1"/>
    </source>
</evidence>